<keyword evidence="2 7" id="KW-0813">Transport</keyword>
<organism evidence="10 11">
    <name type="scientific">Sphingobacterium yanglingense</name>
    <dbReference type="NCBI Taxonomy" id="1437280"/>
    <lineage>
        <taxon>Bacteria</taxon>
        <taxon>Pseudomonadati</taxon>
        <taxon>Bacteroidota</taxon>
        <taxon>Sphingobacteriia</taxon>
        <taxon>Sphingobacteriales</taxon>
        <taxon>Sphingobacteriaceae</taxon>
        <taxon>Sphingobacterium</taxon>
    </lineage>
</organism>
<dbReference type="SMART" id="SM00965">
    <property type="entry name" value="STN"/>
    <property type="match status" value="1"/>
</dbReference>
<sequence>MEDITVSTVPFHRKNSKKIDFTRSISLICMRLTFFIFLCINLQAMGNTMAQHVSLSLKNVPLKQALNEVQKQTTYDFFINAAYLSKAKTVSIELKNAPIQQALDAIFAQQPFGYSLNNKIITIAPRKESTVDEATKRLQAAQQLEMSGKVVDEQGKPVAGATVTEVGATLTTITDGNGAFHIRVQGKNASLRINMLGYTAVTLPYQESPLRVVMRLSDNEMEEVVVTGFQNISKKLFTGASASVKMADTKIEGMTDIGRMLEGRVAGVSVQNVSGTFGSAPKIRVRGATSITGDNKPLWVVDGVVLEDIVNISNDQLSSGDALTLIGSSVAGINAEDIESFEILKDASATALYGARAMNGVVVITTKKGKVGAPVVNYTGNFSTYLKPSYSTFNIMNSADQMSVYSEMDRKGLLNLAPALRKANGGVYTKMYNLINTYDESTGKFLLENTTEAREQFLNRYAKANTNWFDVLFRNSFVQEHSISISSGTDKASHYFSGSYYDDNGYTIADNVKRFTGNMRSEYKIGDRVTAGVIVNGSLRDQKVPGTLARENDVVRGEYTRNFDINPYSYALNTSRTLTPYDENGDLEFFTRNYAPFNIIHELENNKIQVNMVDFKIQGELGVKILKNLEYKALGSVRYVKSSRENMVTEYSNMSGAYRAANNSTIRDRNNFLYNDPDKPYQEKQIVLPEGGFYLRGDDMLKSYYGRHTLQYKTDFMDGHRINAFVGQDIRFADRQNSYNNGYGYQYDKGGVPFTDYRIVKQMLEGNYNYFGMDYNYDRFVSFFGNVQYDYKSRYVFSFSSRYDGSNKMGNTRKSRWLPTWTFSGAWNIDEEPFMKDFEAISMLKLRGTYGLTANIGNARNSTAIFNNTQTNRPYVSEIESKIVISALENAELTWEKQYETNAGLDLGIFQNRFTLSADYFHRNGFELINTVRTSGIGGQATKSANYADMTSNGIDITMGMSWLRESDWRYRTNFTLGYVKNRIKNLRSLPRIFDLVIPEGGPKIGGPVRGLYSVAFEGLDPLTGVPTFIDHNGSINPHVYLQSTNTDYLKMEGSVDPLYTGGLSNVVSYKGVTLNVFVTYQWGNKIRLDRVFKSEYSDLDATPREFLDRWTMPGDEATTNIPSIIDGQIKEVLGSTYPYNNYNFSTERVVDGSFVRLKTIALNYQLPARISSYLKVKSLSTAFNANNIWLIYADKKLKGQDPEFFNSGGVANPMPKQFTLTLKIGI</sequence>
<dbReference type="Pfam" id="PF07715">
    <property type="entry name" value="Plug"/>
    <property type="match status" value="1"/>
</dbReference>
<accession>A0A4R6WDH5</accession>
<evidence type="ECO:0000256" key="3">
    <source>
        <dbReference type="ARBA" id="ARBA00022452"/>
    </source>
</evidence>
<evidence type="ECO:0000256" key="8">
    <source>
        <dbReference type="SAM" id="Phobius"/>
    </source>
</evidence>
<comment type="similarity">
    <text evidence="7">Belongs to the TonB-dependent receptor family.</text>
</comment>
<dbReference type="InterPro" id="IPR023997">
    <property type="entry name" value="TonB-dep_OMP_SusC/RagA_CS"/>
</dbReference>
<proteinExistence type="inferred from homology"/>
<protein>
    <submittedName>
        <fullName evidence="10">TonB-linked SusC/RagA family outer membrane protein</fullName>
    </submittedName>
</protein>
<dbReference type="Gene3D" id="2.60.40.1120">
    <property type="entry name" value="Carboxypeptidase-like, regulatory domain"/>
    <property type="match status" value="1"/>
</dbReference>
<dbReference type="AlphaFoldDB" id="A0A4R6WDH5"/>
<reference evidence="10 11" key="1">
    <citation type="submission" date="2019-03" db="EMBL/GenBank/DDBJ databases">
        <title>Genomic Encyclopedia of Archaeal and Bacterial Type Strains, Phase II (KMG-II): from individual species to whole genera.</title>
        <authorList>
            <person name="Goeker M."/>
        </authorList>
    </citation>
    <scope>NUCLEOTIDE SEQUENCE [LARGE SCALE GENOMIC DNA]</scope>
    <source>
        <strain evidence="10 11">DSM 28353</strain>
    </source>
</reference>
<dbReference type="Pfam" id="PF07660">
    <property type="entry name" value="STN"/>
    <property type="match status" value="1"/>
</dbReference>
<dbReference type="GO" id="GO:0009279">
    <property type="term" value="C:cell outer membrane"/>
    <property type="evidence" value="ECO:0007669"/>
    <property type="project" value="UniProtKB-SubCell"/>
</dbReference>
<name>A0A4R6WDH5_9SPHI</name>
<dbReference type="SUPFAM" id="SSF56935">
    <property type="entry name" value="Porins"/>
    <property type="match status" value="1"/>
</dbReference>
<dbReference type="InterPro" id="IPR008969">
    <property type="entry name" value="CarboxyPept-like_regulatory"/>
</dbReference>
<evidence type="ECO:0000256" key="1">
    <source>
        <dbReference type="ARBA" id="ARBA00004571"/>
    </source>
</evidence>
<dbReference type="InterPro" id="IPR012910">
    <property type="entry name" value="Plug_dom"/>
</dbReference>
<evidence type="ECO:0000256" key="4">
    <source>
        <dbReference type="ARBA" id="ARBA00022692"/>
    </source>
</evidence>
<dbReference type="EMBL" id="SNYV01000013">
    <property type="protein sequence ID" value="TDQ77809.1"/>
    <property type="molecule type" value="Genomic_DNA"/>
</dbReference>
<evidence type="ECO:0000256" key="6">
    <source>
        <dbReference type="ARBA" id="ARBA00023237"/>
    </source>
</evidence>
<keyword evidence="4 7" id="KW-0812">Transmembrane</keyword>
<keyword evidence="6 7" id="KW-0998">Cell outer membrane</keyword>
<dbReference type="InterPro" id="IPR037066">
    <property type="entry name" value="Plug_dom_sf"/>
</dbReference>
<keyword evidence="8" id="KW-1133">Transmembrane helix</keyword>
<feature type="transmembrane region" description="Helical" evidence="8">
    <location>
        <begin position="21"/>
        <end position="44"/>
    </location>
</feature>
<dbReference type="OrthoDB" id="9768177at2"/>
<dbReference type="Gene3D" id="2.170.130.10">
    <property type="entry name" value="TonB-dependent receptor, plug domain"/>
    <property type="match status" value="1"/>
</dbReference>
<gene>
    <name evidence="10" type="ORF">CLV99_1774</name>
</gene>
<keyword evidence="5 7" id="KW-0472">Membrane</keyword>
<dbReference type="InterPro" id="IPR011662">
    <property type="entry name" value="Secretin/TonB_short_N"/>
</dbReference>
<evidence type="ECO:0000313" key="11">
    <source>
        <dbReference type="Proteomes" id="UP000295292"/>
    </source>
</evidence>
<feature type="domain" description="Secretin/TonB short N-terminal" evidence="9">
    <location>
        <begin position="75"/>
        <end position="126"/>
    </location>
</feature>
<evidence type="ECO:0000256" key="5">
    <source>
        <dbReference type="ARBA" id="ARBA00023136"/>
    </source>
</evidence>
<dbReference type="SUPFAM" id="SSF49464">
    <property type="entry name" value="Carboxypeptidase regulatory domain-like"/>
    <property type="match status" value="1"/>
</dbReference>
<dbReference type="InterPro" id="IPR036942">
    <property type="entry name" value="Beta-barrel_TonB_sf"/>
</dbReference>
<evidence type="ECO:0000313" key="10">
    <source>
        <dbReference type="EMBL" id="TDQ77809.1"/>
    </source>
</evidence>
<dbReference type="InterPro" id="IPR023996">
    <property type="entry name" value="TonB-dep_OMP_SusC/RagA"/>
</dbReference>
<evidence type="ECO:0000259" key="9">
    <source>
        <dbReference type="SMART" id="SM00965"/>
    </source>
</evidence>
<dbReference type="Pfam" id="PF13715">
    <property type="entry name" value="CarbopepD_reg_2"/>
    <property type="match status" value="1"/>
</dbReference>
<keyword evidence="3 7" id="KW-1134">Transmembrane beta strand</keyword>
<keyword evidence="11" id="KW-1185">Reference proteome</keyword>
<dbReference type="NCBIfam" id="TIGR04056">
    <property type="entry name" value="OMP_RagA_SusC"/>
    <property type="match status" value="1"/>
</dbReference>
<comment type="caution">
    <text evidence="10">The sequence shown here is derived from an EMBL/GenBank/DDBJ whole genome shotgun (WGS) entry which is preliminary data.</text>
</comment>
<dbReference type="Proteomes" id="UP000295292">
    <property type="component" value="Unassembled WGS sequence"/>
</dbReference>
<dbReference type="InterPro" id="IPR039426">
    <property type="entry name" value="TonB-dep_rcpt-like"/>
</dbReference>
<dbReference type="Gene3D" id="2.40.170.20">
    <property type="entry name" value="TonB-dependent receptor, beta-barrel domain"/>
    <property type="match status" value="1"/>
</dbReference>
<evidence type="ECO:0000256" key="2">
    <source>
        <dbReference type="ARBA" id="ARBA00022448"/>
    </source>
</evidence>
<dbReference type="PROSITE" id="PS52016">
    <property type="entry name" value="TONB_DEPENDENT_REC_3"/>
    <property type="match status" value="1"/>
</dbReference>
<comment type="subcellular location">
    <subcellularLocation>
        <location evidence="1 7">Cell outer membrane</location>
        <topology evidence="1 7">Multi-pass membrane protein</topology>
    </subcellularLocation>
</comment>
<dbReference type="NCBIfam" id="TIGR04057">
    <property type="entry name" value="SusC_RagA_signa"/>
    <property type="match status" value="1"/>
</dbReference>
<evidence type="ECO:0000256" key="7">
    <source>
        <dbReference type="PROSITE-ProRule" id="PRU01360"/>
    </source>
</evidence>